<feature type="domain" description="Rab-GAP TBC" evidence="1">
    <location>
        <begin position="53"/>
        <end position="244"/>
    </location>
</feature>
<proteinExistence type="predicted"/>
<dbReference type="Gene3D" id="1.10.10.750">
    <property type="entry name" value="Ypt/Rab-GAP domain of gyp1p, domain 1"/>
    <property type="match status" value="1"/>
</dbReference>
<organism evidence="2 3">
    <name type="scientific">Basidiobolus meristosporus CBS 931.73</name>
    <dbReference type="NCBI Taxonomy" id="1314790"/>
    <lineage>
        <taxon>Eukaryota</taxon>
        <taxon>Fungi</taxon>
        <taxon>Fungi incertae sedis</taxon>
        <taxon>Zoopagomycota</taxon>
        <taxon>Entomophthoromycotina</taxon>
        <taxon>Basidiobolomycetes</taxon>
        <taxon>Basidiobolales</taxon>
        <taxon>Basidiobolaceae</taxon>
        <taxon>Basidiobolus</taxon>
    </lineage>
</organism>
<evidence type="ECO:0000313" key="2">
    <source>
        <dbReference type="EMBL" id="ORX91954.1"/>
    </source>
</evidence>
<dbReference type="InParanoid" id="A0A1Y1Y2X9"/>
<dbReference type="InterPro" id="IPR035969">
    <property type="entry name" value="Rab-GAP_TBC_sf"/>
</dbReference>
<dbReference type="PANTHER" id="PTHR22957:SF268">
    <property type="entry name" value="ANKYRIN REPEAT-CONTAINING PROTEIN"/>
    <property type="match status" value="1"/>
</dbReference>
<dbReference type="Proteomes" id="UP000193498">
    <property type="component" value="Unassembled WGS sequence"/>
</dbReference>
<dbReference type="EMBL" id="MCFE01000299">
    <property type="protein sequence ID" value="ORX91954.1"/>
    <property type="molecule type" value="Genomic_DNA"/>
</dbReference>
<keyword evidence="3" id="KW-1185">Reference proteome</keyword>
<evidence type="ECO:0000313" key="3">
    <source>
        <dbReference type="Proteomes" id="UP000193498"/>
    </source>
</evidence>
<dbReference type="STRING" id="1314790.A0A1Y1Y2X9"/>
<comment type="caution">
    <text evidence="2">The sequence shown here is derived from an EMBL/GenBank/DDBJ whole genome shotgun (WGS) entry which is preliminary data.</text>
</comment>
<dbReference type="InterPro" id="IPR000195">
    <property type="entry name" value="Rab-GAP-TBC_dom"/>
</dbReference>
<dbReference type="SUPFAM" id="SSF47923">
    <property type="entry name" value="Ypt/Rab-GAP domain of gyp1p"/>
    <property type="match status" value="2"/>
</dbReference>
<dbReference type="PANTHER" id="PTHR22957">
    <property type="entry name" value="TBC1 DOMAIN FAMILY MEMBER GTPASE-ACTIVATING PROTEIN"/>
    <property type="match status" value="1"/>
</dbReference>
<evidence type="ECO:0000259" key="1">
    <source>
        <dbReference type="PROSITE" id="PS50086"/>
    </source>
</evidence>
<accession>A0A1Y1Y2X9</accession>
<dbReference type="Pfam" id="PF00566">
    <property type="entry name" value="RabGAP-TBC"/>
    <property type="match status" value="1"/>
</dbReference>
<name>A0A1Y1Y2X9_9FUNG</name>
<dbReference type="SMART" id="SM00164">
    <property type="entry name" value="TBC"/>
    <property type="match status" value="1"/>
</dbReference>
<dbReference type="Gene3D" id="1.10.472.80">
    <property type="entry name" value="Ypt/Rab-GAP domain of gyp1p, domain 3"/>
    <property type="match status" value="1"/>
</dbReference>
<dbReference type="GO" id="GO:0005096">
    <property type="term" value="F:GTPase activator activity"/>
    <property type="evidence" value="ECO:0007669"/>
    <property type="project" value="TreeGrafter"/>
</dbReference>
<gene>
    <name evidence="2" type="ORF">K493DRAFT_226869</name>
</gene>
<reference evidence="2 3" key="1">
    <citation type="submission" date="2016-07" db="EMBL/GenBank/DDBJ databases">
        <title>Pervasive Adenine N6-methylation of Active Genes in Fungi.</title>
        <authorList>
            <consortium name="DOE Joint Genome Institute"/>
            <person name="Mondo S.J."/>
            <person name="Dannebaum R.O."/>
            <person name="Kuo R.C."/>
            <person name="Labutti K."/>
            <person name="Haridas S."/>
            <person name="Kuo A."/>
            <person name="Salamov A."/>
            <person name="Ahrendt S.R."/>
            <person name="Lipzen A."/>
            <person name="Sullivan W."/>
            <person name="Andreopoulos W.B."/>
            <person name="Clum A."/>
            <person name="Lindquist E."/>
            <person name="Daum C."/>
            <person name="Ramamoorthy G.K."/>
            <person name="Gryganskyi A."/>
            <person name="Culley D."/>
            <person name="Magnuson J.K."/>
            <person name="James T.Y."/>
            <person name="O'Malley M.A."/>
            <person name="Stajich J.E."/>
            <person name="Spatafora J.W."/>
            <person name="Visel A."/>
            <person name="Grigoriev I.V."/>
        </authorList>
    </citation>
    <scope>NUCLEOTIDE SEQUENCE [LARGE SCALE GENOMIC DNA]</scope>
    <source>
        <strain evidence="2 3">CBS 931.73</strain>
    </source>
</reference>
<dbReference type="AlphaFoldDB" id="A0A1Y1Y2X9"/>
<dbReference type="Gene3D" id="1.10.8.270">
    <property type="entry name" value="putative rabgap domain of human tbc1 domain family member 14 like domains"/>
    <property type="match status" value="1"/>
</dbReference>
<dbReference type="OrthoDB" id="27140at2759"/>
<sequence length="289" mass="33975">MIQLLPPPLQASKAKKDANHDFHLSTTANELKEILNVEVYVNVEKLRRASRHGIPAEFRGQVWKFLLGVEQADRSQELSSSKAKSDDYAQLDKENVESTKRIRGEVTRYLRRLGRVEESAGKFAIFENVIGAYLNSNKNIEYSPVLVHICGPFVECLSEEWEVFYCFEQLMTQITEYFEEHEINERVAKFMALFRTLLPDLYNYFQEEEVEFNEWVASWNMYLLAKELPLDSLSRLWDTYFCEANFLELHVYVCLAILKHYKENLEDLEQSEIRTLLLRLPELDIEQVV</sequence>
<dbReference type="PROSITE" id="PS50086">
    <property type="entry name" value="TBC_RABGAP"/>
    <property type="match status" value="1"/>
</dbReference>
<protein>
    <submittedName>
        <fullName evidence="2">RabGAP/TBC</fullName>
    </submittedName>
</protein>